<evidence type="ECO:0000256" key="4">
    <source>
        <dbReference type="ARBA" id="ARBA00022692"/>
    </source>
</evidence>
<proteinExistence type="inferred from homology"/>
<name>A0AAD4S0Q4_9MAGN</name>
<feature type="transmembrane region" description="Helical" evidence="11">
    <location>
        <begin position="93"/>
        <end position="114"/>
    </location>
</feature>
<sequence>MDLTNNPNKTSQDTSTFLYNCWQYFNSTNQTVNERRQFLDGKGLLWYAEPRSMNKSNIWIGDDPFNHSIPVFMAQVSMTALGTTVMKSVLEPIGVTSFVAQMIAGLLMGPSFLGQTDLLKTKIFTYASLYTLETIQYFGSMFFLFLIGVKTDIGMVKKSGKMALLVGLFSYCLSLILAMLVAFIRVNKYKTHFPEEAPGSLFYIAGLTSLSSPHVINSFLADLNLLSSQLGRIAVSASMISGGCSLVSVFLVLTLKQSQLSNKFPYNFLGTMIGCFAIIIVIIYVIRPIMLWVHKRTAADHNAVEEGYIIFIFLTVLVSSLAGECVGQHYLVGPLLLGLVVPPGPPLGAAIEEKLDCFVTGILVPVIVISRACPFKVSDIKHSMKVVVWTMAFFGFFGKLFGTMLPAVYSKMPYQDAIILGLIMSVQGVLDIQIWVQTMNLELIDRDIYGSLVLFMVALTGSISVIVKFFYDPARKYASYRMKTIQHSKPNAELRILPCVYHKENVPSIVSLLEASNPTTHSPICVYPLHLVQLQGRATPLLIAHKTDDSTDPSEVNDPTARTIINSFKSFAHHNKGIVSVNSFTAISPYNTMHDDICSLGLDKRTSLIIIPFHHQPAILTKYQSSNTIRRVNVNVLNKAPCSVGILIDKGATGGMRCNATSPPSKVTVIFLGGPDDREALAYGARMGDDISVKLTVIRFVHSDERKQQKSKEERIDNDIVYAFRFQTAGFKNVNYIEEMVKDGVELISCIKGMESSFELLIVGRKHGEEASKLLEAFNQWIEFPELGIIGDMLVSSDSKMSGSILVMQQHQQQNKKKENKKNEQSVFT</sequence>
<dbReference type="InterPro" id="IPR038770">
    <property type="entry name" value="Na+/solute_symporter_sf"/>
</dbReference>
<evidence type="ECO:0000313" key="15">
    <source>
        <dbReference type="EMBL" id="KAI3850507.1"/>
    </source>
</evidence>
<keyword evidence="5" id="KW-0630">Potassium</keyword>
<keyword evidence="16" id="KW-1185">Reference proteome</keyword>
<comment type="caution">
    <text evidence="15">The sequence shown here is derived from an EMBL/GenBank/DDBJ whole genome shotgun (WGS) entry which is preliminary data.</text>
</comment>
<evidence type="ECO:0000259" key="14">
    <source>
        <dbReference type="Pfam" id="PF23259"/>
    </source>
</evidence>
<dbReference type="InterPro" id="IPR057291">
    <property type="entry name" value="CHX17_2nd"/>
</dbReference>
<accession>A0AAD4S0Q4</accession>
<protein>
    <recommendedName>
        <fullName evidence="17">Cation/H+ exchanger domain-containing protein</fullName>
    </recommendedName>
</protein>
<evidence type="ECO:0000256" key="3">
    <source>
        <dbReference type="ARBA" id="ARBA00022538"/>
    </source>
</evidence>
<dbReference type="GO" id="GO:0006813">
    <property type="term" value="P:potassium ion transport"/>
    <property type="evidence" value="ECO:0007669"/>
    <property type="project" value="UniProtKB-KW"/>
</dbReference>
<feature type="domain" description="Cation/H(+) antiporter central" evidence="13">
    <location>
        <begin position="525"/>
        <end position="659"/>
    </location>
</feature>
<dbReference type="GO" id="GO:0012505">
    <property type="term" value="C:endomembrane system"/>
    <property type="evidence" value="ECO:0007669"/>
    <property type="project" value="TreeGrafter"/>
</dbReference>
<evidence type="ECO:0000256" key="10">
    <source>
        <dbReference type="SAM" id="MobiDB-lite"/>
    </source>
</evidence>
<evidence type="ECO:0000256" key="6">
    <source>
        <dbReference type="ARBA" id="ARBA00022989"/>
    </source>
</evidence>
<keyword evidence="2" id="KW-0813">Transport</keyword>
<feature type="domain" description="Cation/H(+) antiporter C-terminal" evidence="14">
    <location>
        <begin position="667"/>
        <end position="811"/>
    </location>
</feature>
<dbReference type="GO" id="GO:1902600">
    <property type="term" value="P:proton transmembrane transport"/>
    <property type="evidence" value="ECO:0007669"/>
    <property type="project" value="InterPro"/>
</dbReference>
<feature type="region of interest" description="Disordered" evidence="10">
    <location>
        <begin position="808"/>
        <end position="829"/>
    </location>
</feature>
<comment type="subcellular location">
    <subcellularLocation>
        <location evidence="1">Membrane</location>
        <topology evidence="1">Multi-pass membrane protein</topology>
    </subcellularLocation>
</comment>
<feature type="transmembrane region" description="Helical" evidence="11">
    <location>
        <begin position="163"/>
        <end position="186"/>
    </location>
</feature>
<evidence type="ECO:0000256" key="11">
    <source>
        <dbReference type="SAM" id="Phobius"/>
    </source>
</evidence>
<evidence type="ECO:0000256" key="5">
    <source>
        <dbReference type="ARBA" id="ARBA00022958"/>
    </source>
</evidence>
<feature type="transmembrane region" description="Helical" evidence="11">
    <location>
        <begin position="386"/>
        <end position="405"/>
    </location>
</feature>
<organism evidence="15 16">
    <name type="scientific">Papaver atlanticum</name>
    <dbReference type="NCBI Taxonomy" id="357466"/>
    <lineage>
        <taxon>Eukaryota</taxon>
        <taxon>Viridiplantae</taxon>
        <taxon>Streptophyta</taxon>
        <taxon>Embryophyta</taxon>
        <taxon>Tracheophyta</taxon>
        <taxon>Spermatophyta</taxon>
        <taxon>Magnoliopsida</taxon>
        <taxon>Ranunculales</taxon>
        <taxon>Papaveraceae</taxon>
        <taxon>Papaveroideae</taxon>
        <taxon>Papaver</taxon>
    </lineage>
</organism>
<feature type="domain" description="Cation/H+ exchanger transmembrane" evidence="12">
    <location>
        <begin position="83"/>
        <end position="463"/>
    </location>
</feature>
<dbReference type="InterPro" id="IPR057290">
    <property type="entry name" value="CHX17_C"/>
</dbReference>
<dbReference type="Gene3D" id="1.20.1530.20">
    <property type="match status" value="1"/>
</dbReference>
<evidence type="ECO:0000259" key="13">
    <source>
        <dbReference type="Pfam" id="PF23256"/>
    </source>
</evidence>
<dbReference type="EMBL" id="JAJJMB010016019">
    <property type="protein sequence ID" value="KAI3850507.1"/>
    <property type="molecule type" value="Genomic_DNA"/>
</dbReference>
<dbReference type="InterPro" id="IPR006153">
    <property type="entry name" value="Cation/H_exchanger_TM"/>
</dbReference>
<evidence type="ECO:0000256" key="9">
    <source>
        <dbReference type="ARBA" id="ARBA00038341"/>
    </source>
</evidence>
<evidence type="ECO:0000256" key="1">
    <source>
        <dbReference type="ARBA" id="ARBA00004141"/>
    </source>
</evidence>
<feature type="transmembrane region" description="Helical" evidence="11">
    <location>
        <begin position="448"/>
        <end position="471"/>
    </location>
</feature>
<feature type="transmembrane region" description="Helical" evidence="11">
    <location>
        <begin position="233"/>
        <end position="254"/>
    </location>
</feature>
<feature type="transmembrane region" description="Helical" evidence="11">
    <location>
        <begin position="266"/>
        <end position="286"/>
    </location>
</feature>
<evidence type="ECO:0008006" key="17">
    <source>
        <dbReference type="Google" id="ProtNLM"/>
    </source>
</evidence>
<keyword evidence="8 11" id="KW-0472">Membrane</keyword>
<evidence type="ECO:0000256" key="7">
    <source>
        <dbReference type="ARBA" id="ARBA00023065"/>
    </source>
</evidence>
<feature type="transmembrane region" description="Helical" evidence="11">
    <location>
        <begin position="201"/>
        <end position="221"/>
    </location>
</feature>
<gene>
    <name evidence="15" type="ORF">MKW98_000317</name>
</gene>
<dbReference type="Pfam" id="PF00999">
    <property type="entry name" value="Na_H_Exchanger"/>
    <property type="match status" value="1"/>
</dbReference>
<dbReference type="AlphaFoldDB" id="A0AAD4S0Q4"/>
<keyword evidence="3" id="KW-0633">Potassium transport</keyword>
<feature type="transmembrane region" description="Helical" evidence="11">
    <location>
        <begin position="417"/>
        <end position="436"/>
    </location>
</feature>
<dbReference type="InterPro" id="IPR050794">
    <property type="entry name" value="CPA2_transporter"/>
</dbReference>
<dbReference type="GO" id="GO:0015297">
    <property type="term" value="F:antiporter activity"/>
    <property type="evidence" value="ECO:0007669"/>
    <property type="project" value="InterPro"/>
</dbReference>
<dbReference type="GO" id="GO:0006885">
    <property type="term" value="P:regulation of pH"/>
    <property type="evidence" value="ECO:0007669"/>
    <property type="project" value="TreeGrafter"/>
</dbReference>
<reference evidence="15" key="1">
    <citation type="submission" date="2022-04" db="EMBL/GenBank/DDBJ databases">
        <title>A functionally conserved STORR gene fusion in Papaver species that diverged 16.8 million years ago.</title>
        <authorList>
            <person name="Catania T."/>
        </authorList>
    </citation>
    <scope>NUCLEOTIDE SEQUENCE</scope>
    <source>
        <strain evidence="15">S-188037</strain>
    </source>
</reference>
<dbReference type="Pfam" id="PF23256">
    <property type="entry name" value="CHX17_2nd"/>
    <property type="match status" value="1"/>
</dbReference>
<keyword evidence="6 11" id="KW-1133">Transmembrane helix</keyword>
<dbReference type="Proteomes" id="UP001202328">
    <property type="component" value="Unassembled WGS sequence"/>
</dbReference>
<feature type="transmembrane region" description="Helical" evidence="11">
    <location>
        <begin position="134"/>
        <end position="151"/>
    </location>
</feature>
<keyword evidence="7" id="KW-0406">Ion transport</keyword>
<evidence type="ECO:0000313" key="16">
    <source>
        <dbReference type="Proteomes" id="UP001202328"/>
    </source>
</evidence>
<dbReference type="GO" id="GO:0016020">
    <property type="term" value="C:membrane"/>
    <property type="evidence" value="ECO:0007669"/>
    <property type="project" value="UniProtKB-SubCell"/>
</dbReference>
<comment type="similarity">
    <text evidence="9">Belongs to the monovalent cation:proton antiporter 2 (CPA2) transporter (TC 2.A.37) family. CHX (TC 2.A.37.4) subfamily.</text>
</comment>
<evidence type="ECO:0000256" key="2">
    <source>
        <dbReference type="ARBA" id="ARBA00022448"/>
    </source>
</evidence>
<dbReference type="Pfam" id="PF23259">
    <property type="entry name" value="CHX17_C"/>
    <property type="match status" value="1"/>
</dbReference>
<dbReference type="PANTHER" id="PTHR32468">
    <property type="entry name" value="CATION/H + ANTIPORTER"/>
    <property type="match status" value="1"/>
</dbReference>
<evidence type="ECO:0000256" key="8">
    <source>
        <dbReference type="ARBA" id="ARBA00023136"/>
    </source>
</evidence>
<evidence type="ECO:0000259" key="12">
    <source>
        <dbReference type="Pfam" id="PF00999"/>
    </source>
</evidence>
<keyword evidence="4 11" id="KW-0812">Transmembrane</keyword>
<feature type="transmembrane region" description="Helical" evidence="11">
    <location>
        <begin position="307"/>
        <end position="331"/>
    </location>
</feature>
<dbReference type="PANTHER" id="PTHR32468:SF66">
    <property type="entry name" value="CATION_H+ EXCHANGER DOMAIN-CONTAINING PROTEIN"/>
    <property type="match status" value="1"/>
</dbReference>